<dbReference type="Proteomes" id="UP000719766">
    <property type="component" value="Unassembled WGS sequence"/>
</dbReference>
<feature type="compositionally biased region" description="Basic and acidic residues" evidence="2">
    <location>
        <begin position="18"/>
        <end position="28"/>
    </location>
</feature>
<feature type="coiled-coil region" evidence="1">
    <location>
        <begin position="270"/>
        <end position="297"/>
    </location>
</feature>
<dbReference type="GeneID" id="64594434"/>
<evidence type="ECO:0000313" key="3">
    <source>
        <dbReference type="EMBL" id="KAG1787640.1"/>
    </source>
</evidence>
<evidence type="ECO:0000256" key="2">
    <source>
        <dbReference type="SAM" id="MobiDB-lite"/>
    </source>
</evidence>
<dbReference type="AlphaFoldDB" id="A0A9P7AE91"/>
<feature type="region of interest" description="Disordered" evidence="2">
    <location>
        <begin position="1"/>
        <end position="58"/>
    </location>
</feature>
<evidence type="ECO:0000313" key="4">
    <source>
        <dbReference type="Proteomes" id="UP000719766"/>
    </source>
</evidence>
<evidence type="ECO:0000256" key="1">
    <source>
        <dbReference type="SAM" id="Coils"/>
    </source>
</evidence>
<feature type="compositionally biased region" description="Basic and acidic residues" evidence="2">
    <location>
        <begin position="221"/>
        <end position="240"/>
    </location>
</feature>
<comment type="caution">
    <text evidence="3">The sequence shown here is derived from an EMBL/GenBank/DDBJ whole genome shotgun (WGS) entry which is preliminary data.</text>
</comment>
<dbReference type="RefSeq" id="XP_041154963.1">
    <property type="nucleotide sequence ID" value="XM_041300670.1"/>
</dbReference>
<dbReference type="EMBL" id="JABBWE010000076">
    <property type="protein sequence ID" value="KAG1787640.1"/>
    <property type="molecule type" value="Genomic_DNA"/>
</dbReference>
<accession>A0A9P7AE91</accession>
<evidence type="ECO:0008006" key="5">
    <source>
        <dbReference type="Google" id="ProtNLM"/>
    </source>
</evidence>
<name>A0A9P7AE91_9AGAM</name>
<gene>
    <name evidence="3" type="ORF">HD556DRAFT_1312539</name>
</gene>
<reference evidence="3" key="1">
    <citation type="journal article" date="2020" name="New Phytol.">
        <title>Comparative genomics reveals dynamic genome evolution in host specialist ectomycorrhizal fungi.</title>
        <authorList>
            <person name="Lofgren L.A."/>
            <person name="Nguyen N.H."/>
            <person name="Vilgalys R."/>
            <person name="Ruytinx J."/>
            <person name="Liao H.L."/>
            <person name="Branco S."/>
            <person name="Kuo A."/>
            <person name="LaButti K."/>
            <person name="Lipzen A."/>
            <person name="Andreopoulos W."/>
            <person name="Pangilinan J."/>
            <person name="Riley R."/>
            <person name="Hundley H."/>
            <person name="Na H."/>
            <person name="Barry K."/>
            <person name="Grigoriev I.V."/>
            <person name="Stajich J.E."/>
            <person name="Kennedy P.G."/>
        </authorList>
    </citation>
    <scope>NUCLEOTIDE SEQUENCE</scope>
    <source>
        <strain evidence="3">S12</strain>
    </source>
</reference>
<proteinExistence type="predicted"/>
<organism evidence="3 4">
    <name type="scientific">Suillus plorans</name>
    <dbReference type="NCBI Taxonomy" id="116603"/>
    <lineage>
        <taxon>Eukaryota</taxon>
        <taxon>Fungi</taxon>
        <taxon>Dikarya</taxon>
        <taxon>Basidiomycota</taxon>
        <taxon>Agaricomycotina</taxon>
        <taxon>Agaricomycetes</taxon>
        <taxon>Agaricomycetidae</taxon>
        <taxon>Boletales</taxon>
        <taxon>Suillineae</taxon>
        <taxon>Suillaceae</taxon>
        <taxon>Suillus</taxon>
    </lineage>
</organism>
<feature type="region of interest" description="Disordered" evidence="2">
    <location>
        <begin position="221"/>
        <end position="250"/>
    </location>
</feature>
<sequence>MTPVTDIPVLMAKASKNTPEKSTSEGKKNSKITETGSKRGLKGRENSVREEDGDAVSLEPPKIEWTEELTFQMLTEITEDKDIKQGLFPVPGSNPRNQGVPKTHWHWYIKVMGATGAGIKKRSDVDKSHQNQFVTKWMEIEGACPYFFEMRELIGQRPNNIPVGLSNNDTDIDVSAIIRSSPDYAPGNDLGGYASEEWDIERQTPECGNDSAKNVALVPSEDGKHVDGVRKRRGTENEKAPRKKKQKKDEFAEIVQAEEVTRQKEMDVAKVRAEKDIMRAKIKLAKIELEREKLCDQRERRRD</sequence>
<keyword evidence="1" id="KW-0175">Coiled coil</keyword>
<dbReference type="OrthoDB" id="2629601at2759"/>
<keyword evidence="4" id="KW-1185">Reference proteome</keyword>
<protein>
    <recommendedName>
        <fullName evidence="5">No apical meristem-associated C-terminal domain-containing protein</fullName>
    </recommendedName>
</protein>